<gene>
    <name evidence="2" type="ORF">NCTC11636_01587</name>
</gene>
<organism evidence="2 3">
    <name type="scientific">Actinomyces howellii</name>
    <dbReference type="NCBI Taxonomy" id="52771"/>
    <lineage>
        <taxon>Bacteria</taxon>
        <taxon>Bacillati</taxon>
        <taxon>Actinomycetota</taxon>
        <taxon>Actinomycetes</taxon>
        <taxon>Actinomycetales</taxon>
        <taxon>Actinomycetaceae</taxon>
        <taxon>Actinomyces</taxon>
    </lineage>
</organism>
<evidence type="ECO:0000313" key="2">
    <source>
        <dbReference type="EMBL" id="VEG28528.1"/>
    </source>
</evidence>
<feature type="transmembrane region" description="Helical" evidence="1">
    <location>
        <begin position="251"/>
        <end position="269"/>
    </location>
</feature>
<evidence type="ECO:0000313" key="3">
    <source>
        <dbReference type="Proteomes" id="UP000266895"/>
    </source>
</evidence>
<evidence type="ECO:0008006" key="4">
    <source>
        <dbReference type="Google" id="ProtNLM"/>
    </source>
</evidence>
<sequence length="275" mass="29138">MEDIIKDMLAALTKFDTAGLDNLSKSLQGYNQTAFDAVNSLHDTAVKPVASVIIAIVLVLELARNATHIEGDQQMGVKIIAGTMFKSALLVIAAQKSMLILQAINEVATSIIGGISKVDDPAPSLPEGVSDEISGADGVDQAGMLMLLIIPFLIALAAKLVVQVMVILRFAEMYMLTAFASLPVAFLGHPDTKGMGISYLQRYAAVALHGATLMLATNMYATLVDSSIGAIEGIADDQSLSSWIVSQYPNFLLYPIMLIMLVLASGRLAKALVGQ</sequence>
<dbReference type="OrthoDB" id="3260785at2"/>
<keyword evidence="3" id="KW-1185">Reference proteome</keyword>
<keyword evidence="1" id="KW-1133">Transmembrane helix</keyword>
<dbReference type="InterPro" id="IPR045798">
    <property type="entry name" value="TrbL_Firmicutes"/>
</dbReference>
<keyword evidence="1" id="KW-0812">Transmembrane</keyword>
<name>A0A3S4RWY2_9ACTO</name>
<feature type="transmembrane region" description="Helical" evidence="1">
    <location>
        <begin position="203"/>
        <end position="221"/>
    </location>
</feature>
<feature type="transmembrane region" description="Helical" evidence="1">
    <location>
        <begin position="144"/>
        <end position="168"/>
    </location>
</feature>
<dbReference type="KEGG" id="ahw:NCTC11636_01587"/>
<dbReference type="AlphaFoldDB" id="A0A3S4RWY2"/>
<reference evidence="2 3" key="1">
    <citation type="submission" date="2018-12" db="EMBL/GenBank/DDBJ databases">
        <authorList>
            <consortium name="Pathogen Informatics"/>
        </authorList>
    </citation>
    <scope>NUCLEOTIDE SEQUENCE [LARGE SCALE GENOMIC DNA]</scope>
    <source>
        <strain evidence="2 3">NCTC11636</strain>
    </source>
</reference>
<proteinExistence type="predicted"/>
<protein>
    <recommendedName>
        <fullName evidence="4">TrbL/VirB6 plasmid conjugal transfer protein</fullName>
    </recommendedName>
</protein>
<dbReference type="EMBL" id="LR134350">
    <property type="protein sequence ID" value="VEG28528.1"/>
    <property type="molecule type" value="Genomic_DNA"/>
</dbReference>
<dbReference type="RefSeq" id="WP_126382639.1">
    <property type="nucleotide sequence ID" value="NZ_LR134350.1"/>
</dbReference>
<evidence type="ECO:0000256" key="1">
    <source>
        <dbReference type="SAM" id="Phobius"/>
    </source>
</evidence>
<keyword evidence="1" id="KW-0472">Membrane</keyword>
<dbReference type="Pfam" id="PF19478">
    <property type="entry name" value="TrbL_2"/>
    <property type="match status" value="1"/>
</dbReference>
<accession>A0A3S4RWY2</accession>
<dbReference type="Proteomes" id="UP000266895">
    <property type="component" value="Chromosome"/>
</dbReference>